<gene>
    <name evidence="1" type="ORF">GCM10023331_08510</name>
</gene>
<evidence type="ECO:0000313" key="1">
    <source>
        <dbReference type="EMBL" id="GAA4826214.1"/>
    </source>
</evidence>
<reference evidence="2" key="1">
    <citation type="journal article" date="2019" name="Int. J. Syst. Evol. Microbiol.">
        <title>The Global Catalogue of Microorganisms (GCM) 10K type strain sequencing project: providing services to taxonomists for standard genome sequencing and annotation.</title>
        <authorList>
            <consortium name="The Broad Institute Genomics Platform"/>
            <consortium name="The Broad Institute Genome Sequencing Center for Infectious Disease"/>
            <person name="Wu L."/>
            <person name="Ma J."/>
        </authorList>
    </citation>
    <scope>NUCLEOTIDE SEQUENCE [LARGE SCALE GENOMIC DNA]</scope>
    <source>
        <strain evidence="2">JCM 18326</strain>
    </source>
</reference>
<organism evidence="1 2">
    <name type="scientific">Algivirga pacifica</name>
    <dbReference type="NCBI Taxonomy" id="1162670"/>
    <lineage>
        <taxon>Bacteria</taxon>
        <taxon>Pseudomonadati</taxon>
        <taxon>Bacteroidota</taxon>
        <taxon>Cytophagia</taxon>
        <taxon>Cytophagales</taxon>
        <taxon>Flammeovirgaceae</taxon>
        <taxon>Algivirga</taxon>
    </lineage>
</organism>
<dbReference type="EMBL" id="BAABJX010000017">
    <property type="protein sequence ID" value="GAA4826214.1"/>
    <property type="molecule type" value="Genomic_DNA"/>
</dbReference>
<protein>
    <submittedName>
        <fullName evidence="1">Uncharacterized protein</fullName>
    </submittedName>
</protein>
<name>A0ABP9D821_9BACT</name>
<dbReference type="RefSeq" id="WP_345369477.1">
    <property type="nucleotide sequence ID" value="NZ_BAABJX010000017.1"/>
</dbReference>
<sequence length="259" mass="29303">MIGALIQKMKRSYLSIFLVIGLLLGSCQNELLIHLDDSRQSETAWGAIAVQGRMTLTPEEKAATSNFRTTPPVPEEIMRNVEVNGSLSIYDLNFNLATQVNTIATFGQLSNLSLHLPQGTYYVMSSGFDGYQMEVKTYENTAHKDTWTLTFTPEGAAGYVWWNRTFDSPYRIAFRIHDVLFLEGDLGKHIPLGEGKIEMGYINKHGKFIPTDKISNKKVFEKGIIYALDLSSFPIVMDAQGRPRLEKNKQPRIMEYQLP</sequence>
<proteinExistence type="predicted"/>
<dbReference type="Proteomes" id="UP001500298">
    <property type="component" value="Unassembled WGS sequence"/>
</dbReference>
<accession>A0ABP9D821</accession>
<comment type="caution">
    <text evidence="1">The sequence shown here is derived from an EMBL/GenBank/DDBJ whole genome shotgun (WGS) entry which is preliminary data.</text>
</comment>
<keyword evidence="2" id="KW-1185">Reference proteome</keyword>
<evidence type="ECO:0000313" key="2">
    <source>
        <dbReference type="Proteomes" id="UP001500298"/>
    </source>
</evidence>